<dbReference type="AlphaFoldDB" id="A0A3A6TCZ8"/>
<protein>
    <submittedName>
        <fullName evidence="1">Uncharacterized protein</fullName>
    </submittedName>
</protein>
<dbReference type="EMBL" id="QYYH01000170">
    <property type="protein sequence ID" value="RJY06189.1"/>
    <property type="molecule type" value="Genomic_DNA"/>
</dbReference>
<sequence length="115" mass="13130">MNQLRNRLLVVSALYTAISGCSSLAPHQAYEQNKAPENRNLYQGMTGYKQFLKDETYLANHEQYENCQRYLLSLVNDDDSQQLSGESLQGYKSACKGSLLETANELERKREDDES</sequence>
<name>A0A3A6TCZ8_9GAMM</name>
<proteinExistence type="predicted"/>
<reference evidence="1 2" key="1">
    <citation type="submission" date="2018-09" db="EMBL/GenBank/DDBJ databases">
        <title>Phylogeny of the Shewanellaceae, and recommendation for two new genera, Pseudoshewanella and Parashewanella.</title>
        <authorList>
            <person name="Wang G."/>
        </authorList>
    </citation>
    <scope>NUCLEOTIDE SEQUENCE [LARGE SCALE GENOMIC DNA]</scope>
    <source>
        <strain evidence="1 2">KCTC 22492</strain>
    </source>
</reference>
<accession>A0A3A6TCZ8</accession>
<dbReference type="PROSITE" id="PS51257">
    <property type="entry name" value="PROKAR_LIPOPROTEIN"/>
    <property type="match status" value="1"/>
</dbReference>
<organism evidence="1 2">
    <name type="scientific">Parashewanella spongiae</name>
    <dbReference type="NCBI Taxonomy" id="342950"/>
    <lineage>
        <taxon>Bacteria</taxon>
        <taxon>Pseudomonadati</taxon>
        <taxon>Pseudomonadota</taxon>
        <taxon>Gammaproteobacteria</taxon>
        <taxon>Alteromonadales</taxon>
        <taxon>Shewanellaceae</taxon>
        <taxon>Parashewanella</taxon>
    </lineage>
</organism>
<evidence type="ECO:0000313" key="2">
    <source>
        <dbReference type="Proteomes" id="UP000273022"/>
    </source>
</evidence>
<comment type="caution">
    <text evidence="1">The sequence shown here is derived from an EMBL/GenBank/DDBJ whole genome shotgun (WGS) entry which is preliminary data.</text>
</comment>
<gene>
    <name evidence="1" type="ORF">D5R81_18005</name>
</gene>
<evidence type="ECO:0000313" key="1">
    <source>
        <dbReference type="EMBL" id="RJY06189.1"/>
    </source>
</evidence>
<dbReference type="Proteomes" id="UP000273022">
    <property type="component" value="Unassembled WGS sequence"/>
</dbReference>
<keyword evidence="2" id="KW-1185">Reference proteome</keyword>
<dbReference type="RefSeq" id="WP_121854993.1">
    <property type="nucleotide sequence ID" value="NZ_CP037952.1"/>
</dbReference>